<dbReference type="SUPFAM" id="SSF52540">
    <property type="entry name" value="P-loop containing nucleoside triphosphate hydrolases"/>
    <property type="match status" value="1"/>
</dbReference>
<evidence type="ECO:0000259" key="4">
    <source>
        <dbReference type="PROSITE" id="PS50893"/>
    </source>
</evidence>
<dbReference type="Proteomes" id="UP001499933">
    <property type="component" value="Unassembled WGS sequence"/>
</dbReference>
<keyword evidence="1" id="KW-0547">Nucleotide-binding</keyword>
<name>A0ABP5CE48_9MICO</name>
<sequence>MNNASALAVEVRDLRVRRGRTQVFSGLQLDIPRGQITGLLGPSGCGKTTLMRSIVGVQKVEGGTVTVLGEPAGTHPQRRRVAYDTQAASVYGDLTVSQNLHYFARLIGAPRSDVDRVIEQVGLVGHADQTIASLSGGEETRVSLAVAMLGSPELLVLDEPTVGLDPVLRAELWTLFRALADGGATLIVSSHVMDEAVRCDRLVLMRAGRIIADTTPDGLLADTATSDPDAAFLALVERDEATAADDAERLAVTDRTPEEPAKLPLPGAAESPAITPEPSESEAPVEPAEPPEHPLTRRELREAQQTHGESSPASDEEEGGR</sequence>
<dbReference type="InterPro" id="IPR003593">
    <property type="entry name" value="AAA+_ATPase"/>
</dbReference>
<proteinExistence type="predicted"/>
<dbReference type="Pfam" id="PF00005">
    <property type="entry name" value="ABC_tran"/>
    <property type="match status" value="1"/>
</dbReference>
<accession>A0ABP5CE48</accession>
<evidence type="ECO:0000313" key="5">
    <source>
        <dbReference type="EMBL" id="GAA1960939.1"/>
    </source>
</evidence>
<dbReference type="InterPro" id="IPR003439">
    <property type="entry name" value="ABC_transporter-like_ATP-bd"/>
</dbReference>
<dbReference type="SMART" id="SM00382">
    <property type="entry name" value="AAA"/>
    <property type="match status" value="1"/>
</dbReference>
<keyword evidence="2" id="KW-0067">ATP-binding</keyword>
<dbReference type="EMBL" id="BAAAOG010000004">
    <property type="protein sequence ID" value="GAA1960939.1"/>
    <property type="molecule type" value="Genomic_DNA"/>
</dbReference>
<dbReference type="Gene3D" id="3.40.50.300">
    <property type="entry name" value="P-loop containing nucleotide triphosphate hydrolases"/>
    <property type="match status" value="1"/>
</dbReference>
<dbReference type="CDD" id="cd03230">
    <property type="entry name" value="ABC_DR_subfamily_A"/>
    <property type="match status" value="1"/>
</dbReference>
<keyword evidence="6" id="KW-1185">Reference proteome</keyword>
<evidence type="ECO:0000256" key="1">
    <source>
        <dbReference type="ARBA" id="ARBA00022741"/>
    </source>
</evidence>
<dbReference type="PANTHER" id="PTHR43038:SF3">
    <property type="entry name" value="ABC TRANSPORTER G FAMILY MEMBER 20 ISOFORM X1"/>
    <property type="match status" value="1"/>
</dbReference>
<feature type="region of interest" description="Disordered" evidence="3">
    <location>
        <begin position="250"/>
        <end position="321"/>
    </location>
</feature>
<dbReference type="InterPro" id="IPR027417">
    <property type="entry name" value="P-loop_NTPase"/>
</dbReference>
<gene>
    <name evidence="5" type="ORF">GCM10009776_24500</name>
</gene>
<protein>
    <recommendedName>
        <fullName evidence="4">ABC transporter domain-containing protein</fullName>
    </recommendedName>
</protein>
<evidence type="ECO:0000256" key="3">
    <source>
        <dbReference type="SAM" id="MobiDB-lite"/>
    </source>
</evidence>
<feature type="compositionally biased region" description="Basic and acidic residues" evidence="3">
    <location>
        <begin position="250"/>
        <end position="261"/>
    </location>
</feature>
<feature type="compositionally biased region" description="Basic and acidic residues" evidence="3">
    <location>
        <begin position="290"/>
        <end position="304"/>
    </location>
</feature>
<dbReference type="PROSITE" id="PS50893">
    <property type="entry name" value="ABC_TRANSPORTER_2"/>
    <property type="match status" value="1"/>
</dbReference>
<evidence type="ECO:0000313" key="6">
    <source>
        <dbReference type="Proteomes" id="UP001499933"/>
    </source>
</evidence>
<dbReference type="PANTHER" id="PTHR43038">
    <property type="entry name" value="ATP-BINDING CASSETTE, SUB-FAMILY H, MEMBER 1"/>
    <property type="match status" value="1"/>
</dbReference>
<comment type="caution">
    <text evidence="5">The sequence shown here is derived from an EMBL/GenBank/DDBJ whole genome shotgun (WGS) entry which is preliminary data.</text>
</comment>
<feature type="compositionally biased region" description="Low complexity" evidence="3">
    <location>
        <begin position="276"/>
        <end position="286"/>
    </location>
</feature>
<reference evidence="6" key="1">
    <citation type="journal article" date="2019" name="Int. J. Syst. Evol. Microbiol.">
        <title>The Global Catalogue of Microorganisms (GCM) 10K type strain sequencing project: providing services to taxonomists for standard genome sequencing and annotation.</title>
        <authorList>
            <consortium name="The Broad Institute Genomics Platform"/>
            <consortium name="The Broad Institute Genome Sequencing Center for Infectious Disease"/>
            <person name="Wu L."/>
            <person name="Ma J."/>
        </authorList>
    </citation>
    <scope>NUCLEOTIDE SEQUENCE [LARGE SCALE GENOMIC DNA]</scope>
    <source>
        <strain evidence="6">JCM 14901</strain>
    </source>
</reference>
<feature type="domain" description="ABC transporter" evidence="4">
    <location>
        <begin position="9"/>
        <end position="232"/>
    </location>
</feature>
<organism evidence="5 6">
    <name type="scientific">Microbacterium deminutum</name>
    <dbReference type="NCBI Taxonomy" id="344164"/>
    <lineage>
        <taxon>Bacteria</taxon>
        <taxon>Bacillati</taxon>
        <taxon>Actinomycetota</taxon>
        <taxon>Actinomycetes</taxon>
        <taxon>Micrococcales</taxon>
        <taxon>Microbacteriaceae</taxon>
        <taxon>Microbacterium</taxon>
    </lineage>
</organism>
<evidence type="ECO:0000256" key="2">
    <source>
        <dbReference type="ARBA" id="ARBA00022840"/>
    </source>
</evidence>
<dbReference type="RefSeq" id="WP_344095024.1">
    <property type="nucleotide sequence ID" value="NZ_BAAAOG010000004.1"/>
</dbReference>